<proteinExistence type="predicted"/>
<gene>
    <name evidence="1" type="ORF">GCM10009716_10220</name>
</gene>
<dbReference type="PANTHER" id="PTHR42905:SF16">
    <property type="entry name" value="CARBOXYPHOSPHONOENOLPYRUVATE PHOSPHONOMUTASE-LIKE PROTEIN (AFU_ORTHOLOGUE AFUA_5G07230)"/>
    <property type="match status" value="1"/>
</dbReference>
<dbReference type="InterPro" id="IPR015813">
    <property type="entry name" value="Pyrv/PenolPyrv_kinase-like_dom"/>
</dbReference>
<protein>
    <submittedName>
        <fullName evidence="1">Isocitrate lyase/phosphoenolpyruvate mutase family protein</fullName>
    </submittedName>
</protein>
<dbReference type="Pfam" id="PF13714">
    <property type="entry name" value="PEP_mutase"/>
    <property type="match status" value="1"/>
</dbReference>
<dbReference type="RefSeq" id="WP_344259197.1">
    <property type="nucleotide sequence ID" value="NZ_BAAAMJ010000009.1"/>
</dbReference>
<comment type="caution">
    <text evidence="1">The sequence shown here is derived from an EMBL/GenBank/DDBJ whole genome shotgun (WGS) entry which is preliminary data.</text>
</comment>
<dbReference type="InterPro" id="IPR040442">
    <property type="entry name" value="Pyrv_kinase-like_dom_sf"/>
</dbReference>
<sequence>MHHGREPGDPLVLGAPWDAASARAFADAGFPALATSSAATAAALGYEDGEHTPPAEMFAAVARIVRAVDVPVSADVENGYGLPPRELAERLLEAGAAGCNLEDSAPGGRLLEPERHADRLAALSEAAGGQLFLNARVDTFLFGDGSVSDALSRGRRYLRAGAECVFPILAPPEHLPELAAGLDAPLNALAGPDSGPRPRELGELGATRVTFGGGVQQAVTGLLRDLIRGLRGPGRP</sequence>
<name>A0ABP5A552_9ACTN</name>
<dbReference type="CDD" id="cd00377">
    <property type="entry name" value="ICL_PEPM"/>
    <property type="match status" value="1"/>
</dbReference>
<accession>A0ABP5A552</accession>
<dbReference type="EMBL" id="BAAAMJ010000009">
    <property type="protein sequence ID" value="GAA1902304.1"/>
    <property type="molecule type" value="Genomic_DNA"/>
</dbReference>
<dbReference type="GO" id="GO:0016829">
    <property type="term" value="F:lyase activity"/>
    <property type="evidence" value="ECO:0007669"/>
    <property type="project" value="UniProtKB-KW"/>
</dbReference>
<dbReference type="Proteomes" id="UP001501303">
    <property type="component" value="Unassembled WGS sequence"/>
</dbReference>
<dbReference type="SUPFAM" id="SSF51621">
    <property type="entry name" value="Phosphoenolpyruvate/pyruvate domain"/>
    <property type="match status" value="1"/>
</dbReference>
<reference evidence="2" key="1">
    <citation type="journal article" date="2019" name="Int. J. Syst. Evol. Microbiol.">
        <title>The Global Catalogue of Microorganisms (GCM) 10K type strain sequencing project: providing services to taxonomists for standard genome sequencing and annotation.</title>
        <authorList>
            <consortium name="The Broad Institute Genomics Platform"/>
            <consortium name="The Broad Institute Genome Sequencing Center for Infectious Disease"/>
            <person name="Wu L."/>
            <person name="Ma J."/>
        </authorList>
    </citation>
    <scope>NUCLEOTIDE SEQUENCE [LARGE SCALE GENOMIC DNA]</scope>
    <source>
        <strain evidence="2">JCM 13581</strain>
    </source>
</reference>
<keyword evidence="1" id="KW-0456">Lyase</keyword>
<evidence type="ECO:0000313" key="1">
    <source>
        <dbReference type="EMBL" id="GAA1902304.1"/>
    </source>
</evidence>
<keyword evidence="2" id="KW-1185">Reference proteome</keyword>
<dbReference type="Gene3D" id="3.20.20.60">
    <property type="entry name" value="Phosphoenolpyruvate-binding domains"/>
    <property type="match status" value="1"/>
</dbReference>
<organism evidence="1 2">
    <name type="scientific">Streptomyces sodiiphilus</name>
    <dbReference type="NCBI Taxonomy" id="226217"/>
    <lineage>
        <taxon>Bacteria</taxon>
        <taxon>Bacillati</taxon>
        <taxon>Actinomycetota</taxon>
        <taxon>Actinomycetes</taxon>
        <taxon>Kitasatosporales</taxon>
        <taxon>Streptomycetaceae</taxon>
        <taxon>Streptomyces</taxon>
    </lineage>
</organism>
<dbReference type="InterPro" id="IPR039556">
    <property type="entry name" value="ICL/PEPM"/>
</dbReference>
<evidence type="ECO:0000313" key="2">
    <source>
        <dbReference type="Proteomes" id="UP001501303"/>
    </source>
</evidence>
<dbReference type="PANTHER" id="PTHR42905">
    <property type="entry name" value="PHOSPHOENOLPYRUVATE CARBOXYLASE"/>
    <property type="match status" value="1"/>
</dbReference>